<keyword evidence="4" id="KW-1185">Reference proteome</keyword>
<dbReference type="EMBL" id="CAXKWB010007301">
    <property type="protein sequence ID" value="CAL4086487.1"/>
    <property type="molecule type" value="Genomic_DNA"/>
</dbReference>
<dbReference type="Gene3D" id="4.10.75.10">
    <property type="entry name" value="Elafin-like"/>
    <property type="match status" value="1"/>
</dbReference>
<dbReference type="Proteomes" id="UP001497623">
    <property type="component" value="Unassembled WGS sequence"/>
</dbReference>
<dbReference type="GO" id="GO:0030414">
    <property type="term" value="F:peptidase inhibitor activity"/>
    <property type="evidence" value="ECO:0007669"/>
    <property type="project" value="InterPro"/>
</dbReference>
<dbReference type="InterPro" id="IPR008197">
    <property type="entry name" value="WAP_dom"/>
</dbReference>
<gene>
    <name evidence="3" type="ORF">MNOR_LOCUS13015</name>
</gene>
<accession>A0AAV2QLR3</accession>
<dbReference type="SUPFAM" id="SSF57256">
    <property type="entry name" value="Elafin-like"/>
    <property type="match status" value="1"/>
</dbReference>
<reference evidence="3 4" key="1">
    <citation type="submission" date="2024-05" db="EMBL/GenBank/DDBJ databases">
        <authorList>
            <person name="Wallberg A."/>
        </authorList>
    </citation>
    <scope>NUCLEOTIDE SEQUENCE [LARGE SCALE GENOMIC DNA]</scope>
</reference>
<name>A0AAV2QLR3_MEGNR</name>
<evidence type="ECO:0000259" key="2">
    <source>
        <dbReference type="Pfam" id="PF00095"/>
    </source>
</evidence>
<dbReference type="AlphaFoldDB" id="A0AAV2QLR3"/>
<evidence type="ECO:0000313" key="3">
    <source>
        <dbReference type="EMBL" id="CAL4086487.1"/>
    </source>
</evidence>
<feature type="chain" id="PRO_5043506185" description="WAP domain-containing protein" evidence="1">
    <location>
        <begin position="39"/>
        <end position="118"/>
    </location>
</feature>
<keyword evidence="1" id="KW-0732">Signal</keyword>
<evidence type="ECO:0000313" key="4">
    <source>
        <dbReference type="Proteomes" id="UP001497623"/>
    </source>
</evidence>
<dbReference type="GO" id="GO:0005576">
    <property type="term" value="C:extracellular region"/>
    <property type="evidence" value="ECO:0007669"/>
    <property type="project" value="InterPro"/>
</dbReference>
<sequence length="118" mass="12835">QQITNHVVGVNKLHIQTLYTMSPMSLVSLLCLAALASTMSTGSSTCQKFCPGNGLGQYFCCDEEFGAGANAGSCPRTGATSPELNPSCERDSDCFAWEKCCHDRYTEEKICQFSVFEE</sequence>
<dbReference type="InterPro" id="IPR036645">
    <property type="entry name" value="Elafin-like_sf"/>
</dbReference>
<dbReference type="Pfam" id="PF00095">
    <property type="entry name" value="WAP"/>
    <property type="match status" value="1"/>
</dbReference>
<feature type="non-terminal residue" evidence="3">
    <location>
        <position position="1"/>
    </location>
</feature>
<feature type="domain" description="WAP" evidence="2">
    <location>
        <begin position="71"/>
        <end position="104"/>
    </location>
</feature>
<proteinExistence type="predicted"/>
<protein>
    <recommendedName>
        <fullName evidence="2">WAP domain-containing protein</fullName>
    </recommendedName>
</protein>
<feature type="signal peptide" evidence="1">
    <location>
        <begin position="1"/>
        <end position="38"/>
    </location>
</feature>
<comment type="caution">
    <text evidence="3">The sequence shown here is derived from an EMBL/GenBank/DDBJ whole genome shotgun (WGS) entry which is preliminary data.</text>
</comment>
<evidence type="ECO:0000256" key="1">
    <source>
        <dbReference type="SAM" id="SignalP"/>
    </source>
</evidence>
<organism evidence="3 4">
    <name type="scientific">Meganyctiphanes norvegica</name>
    <name type="common">Northern krill</name>
    <name type="synonym">Thysanopoda norvegica</name>
    <dbReference type="NCBI Taxonomy" id="48144"/>
    <lineage>
        <taxon>Eukaryota</taxon>
        <taxon>Metazoa</taxon>
        <taxon>Ecdysozoa</taxon>
        <taxon>Arthropoda</taxon>
        <taxon>Crustacea</taxon>
        <taxon>Multicrustacea</taxon>
        <taxon>Malacostraca</taxon>
        <taxon>Eumalacostraca</taxon>
        <taxon>Eucarida</taxon>
        <taxon>Euphausiacea</taxon>
        <taxon>Euphausiidae</taxon>
        <taxon>Meganyctiphanes</taxon>
    </lineage>
</organism>